<keyword evidence="15" id="KW-1185">Reference proteome</keyword>
<dbReference type="InterPro" id="IPR011613">
    <property type="entry name" value="GH15-like"/>
</dbReference>
<evidence type="ECO:0000256" key="3">
    <source>
        <dbReference type="ARBA" id="ARBA00012757"/>
    </source>
</evidence>
<evidence type="ECO:0000256" key="11">
    <source>
        <dbReference type="ARBA" id="ARBA00060615"/>
    </source>
</evidence>
<evidence type="ECO:0000256" key="4">
    <source>
        <dbReference type="ARBA" id="ARBA00019905"/>
    </source>
</evidence>
<dbReference type="STRING" id="1192034.CAP_1635"/>
<dbReference type="InterPro" id="IPR012341">
    <property type="entry name" value="6hp_glycosidase-like_sf"/>
</dbReference>
<dbReference type="EMBL" id="ASRX01000146">
    <property type="protein sequence ID" value="EYF00009.1"/>
    <property type="molecule type" value="Genomic_DNA"/>
</dbReference>
<gene>
    <name evidence="14" type="ORF">CAP_1635</name>
</gene>
<evidence type="ECO:0000256" key="8">
    <source>
        <dbReference type="ARBA" id="ARBA00030473"/>
    </source>
</evidence>
<reference evidence="14 15" key="1">
    <citation type="submission" date="2013-05" db="EMBL/GenBank/DDBJ databases">
        <title>Genome assembly of Chondromyces apiculatus DSM 436.</title>
        <authorList>
            <person name="Sharma G."/>
            <person name="Khatri I."/>
            <person name="Kaur C."/>
            <person name="Mayilraj S."/>
            <person name="Subramanian S."/>
        </authorList>
    </citation>
    <scope>NUCLEOTIDE SEQUENCE [LARGE SCALE GENOMIC DNA]</scope>
    <source>
        <strain evidence="14 15">DSM 436</strain>
    </source>
</reference>
<dbReference type="PANTHER" id="PTHR31616">
    <property type="entry name" value="TREHALASE"/>
    <property type="match status" value="1"/>
</dbReference>
<accession>A0A017SSR7</accession>
<feature type="domain" description="Trehalase-like N-terminal" evidence="13">
    <location>
        <begin position="14"/>
        <end position="177"/>
    </location>
</feature>
<dbReference type="AlphaFoldDB" id="A0A017SSR7"/>
<comment type="similarity">
    <text evidence="2">Belongs to the glycosyl hydrolase 15 family.</text>
</comment>
<dbReference type="FunFam" id="1.50.10.10:FF:000005">
    <property type="entry name" value="Glycosyl hydrolase, glucoamylase"/>
    <property type="match status" value="1"/>
</dbReference>
<dbReference type="GO" id="GO:0004555">
    <property type="term" value="F:alpha,alpha-trehalase activity"/>
    <property type="evidence" value="ECO:0007669"/>
    <property type="project" value="UniProtKB-EC"/>
</dbReference>
<name>A0A017SSR7_9BACT</name>
<evidence type="ECO:0000259" key="12">
    <source>
        <dbReference type="Pfam" id="PF00723"/>
    </source>
</evidence>
<dbReference type="InterPro" id="IPR045582">
    <property type="entry name" value="Trehalase-like_N"/>
</dbReference>
<evidence type="ECO:0000313" key="15">
    <source>
        <dbReference type="Proteomes" id="UP000019678"/>
    </source>
</evidence>
<evidence type="ECO:0000313" key="14">
    <source>
        <dbReference type="EMBL" id="EYF00009.1"/>
    </source>
</evidence>
<sequence length="615" mass="67796">MPITYWTHPKAGMPARIEDYAILGDTQSAALVGRDGSIDWLCLPRFDSDACFAALLGDERHGRWQIAPQGAVRAAHRRYREGSLVLETTFETEEGVVRVVDCMPPRQRDPDLVRVVECVSGSVVMRMELKIRFGYGATLPWIRVNGACITALAGPDALSLYPGAGGVGMTIEEDGEAVLRAEFRLAAGERTGLVLVWHPSTEAPPAGLDPFAEIDATDAWWSAWAARCTYEGPFRGAVLRSLLTLKALTYLPSGGIVAAATTSLPEALGGVRNWDYRFCWLRDATFSLLALMESGYQDEAQAWCDWLLRAVAGHPAQFQIMYGVLGERRLTEIELPWLPGYEGSAPVRIGNAAVDQFQLDVFGEVMNCIHHARRLGVTLDAETWGFQRALLDHLELRWREPDEGIWEVRGPRRHFTHSKVMAWVSFDRAIRDAESFGLPGPVEHWKEVREAIHADVCAHGFDARRNSFTQYYGTDALDASLLLVPLVGFLPAEDPRIAGTVAAIQADLTDESGLTLRYRPDPATDGLPPGEGAFIACTAWLADCLALLGQLDEARRLFDRLLSFQNDVGLLSEEYDVKHARFLGNFPQALSHTALVNTARILSVPHVPAPLCGGR</sequence>
<comment type="cofactor">
    <cofactor evidence="10">
        <name>phosphate</name>
        <dbReference type="ChEBI" id="CHEBI:43474"/>
    </cofactor>
</comment>
<dbReference type="PANTHER" id="PTHR31616:SF0">
    <property type="entry name" value="GLUCAN 1,4-ALPHA-GLUCOSIDASE"/>
    <property type="match status" value="1"/>
</dbReference>
<evidence type="ECO:0000256" key="1">
    <source>
        <dbReference type="ARBA" id="ARBA00001576"/>
    </source>
</evidence>
<protein>
    <recommendedName>
        <fullName evidence="4">Trehalase</fullName>
        <ecNumber evidence="3">3.2.1.28</ecNumber>
    </recommendedName>
    <alternativeName>
        <fullName evidence="8">Alpha,alpha-trehalase</fullName>
    </alternativeName>
    <alternativeName>
        <fullName evidence="9">Alpha,alpha-trehalose glucohydrolase</fullName>
    </alternativeName>
</protein>
<dbReference type="Pfam" id="PF00723">
    <property type="entry name" value="Glyco_hydro_15"/>
    <property type="match status" value="1"/>
</dbReference>
<keyword evidence="5" id="KW-0378">Hydrolase</keyword>
<proteinExistence type="inferred from homology"/>
<evidence type="ECO:0000259" key="13">
    <source>
        <dbReference type="Pfam" id="PF19291"/>
    </source>
</evidence>
<dbReference type="EC" id="3.2.1.28" evidence="3"/>
<evidence type="ECO:0000256" key="9">
    <source>
        <dbReference type="ARBA" id="ARBA00031637"/>
    </source>
</evidence>
<evidence type="ECO:0000256" key="5">
    <source>
        <dbReference type="ARBA" id="ARBA00022801"/>
    </source>
</evidence>
<dbReference type="eggNOG" id="COG3387">
    <property type="taxonomic scope" value="Bacteria"/>
</dbReference>
<evidence type="ECO:0000256" key="10">
    <source>
        <dbReference type="ARBA" id="ARBA00053030"/>
    </source>
</evidence>
<comment type="caution">
    <text evidence="14">The sequence shown here is derived from an EMBL/GenBank/DDBJ whole genome shotgun (WGS) entry which is preliminary data.</text>
</comment>
<evidence type="ECO:0000256" key="2">
    <source>
        <dbReference type="ARBA" id="ARBA00006188"/>
    </source>
</evidence>
<dbReference type="SUPFAM" id="SSF48208">
    <property type="entry name" value="Six-hairpin glycosidases"/>
    <property type="match status" value="1"/>
</dbReference>
<evidence type="ECO:0000256" key="6">
    <source>
        <dbReference type="ARBA" id="ARBA00023277"/>
    </source>
</evidence>
<comment type="catalytic activity">
    <reaction evidence="1">
        <text>alpha,alpha-trehalose + H2O = alpha-D-glucose + beta-D-glucose</text>
        <dbReference type="Rhea" id="RHEA:32675"/>
        <dbReference type="ChEBI" id="CHEBI:15377"/>
        <dbReference type="ChEBI" id="CHEBI:15903"/>
        <dbReference type="ChEBI" id="CHEBI:16551"/>
        <dbReference type="ChEBI" id="CHEBI:17925"/>
        <dbReference type="EC" id="3.2.1.28"/>
    </reaction>
</comment>
<feature type="domain" description="GH15-like" evidence="12">
    <location>
        <begin position="233"/>
        <end position="599"/>
    </location>
</feature>
<evidence type="ECO:0000256" key="7">
    <source>
        <dbReference type="ARBA" id="ARBA00023295"/>
    </source>
</evidence>
<comment type="pathway">
    <text evidence="11">Glycan degradation; trehalose degradation; D-glucose from alpha,alpha-trehalose: step 1/1.</text>
</comment>
<organism evidence="14 15">
    <name type="scientific">Chondromyces apiculatus DSM 436</name>
    <dbReference type="NCBI Taxonomy" id="1192034"/>
    <lineage>
        <taxon>Bacteria</taxon>
        <taxon>Pseudomonadati</taxon>
        <taxon>Myxococcota</taxon>
        <taxon>Polyangia</taxon>
        <taxon>Polyangiales</taxon>
        <taxon>Polyangiaceae</taxon>
        <taxon>Chondromyces</taxon>
    </lineage>
</organism>
<dbReference type="Pfam" id="PF19291">
    <property type="entry name" value="TREH_N"/>
    <property type="match status" value="1"/>
</dbReference>
<dbReference type="Gene3D" id="1.50.10.10">
    <property type="match status" value="1"/>
</dbReference>
<dbReference type="Proteomes" id="UP000019678">
    <property type="component" value="Unassembled WGS sequence"/>
</dbReference>
<dbReference type="InterPro" id="IPR008928">
    <property type="entry name" value="6-hairpin_glycosidase_sf"/>
</dbReference>
<keyword evidence="7" id="KW-0326">Glycosidase</keyword>
<dbReference type="GO" id="GO:0005993">
    <property type="term" value="P:trehalose catabolic process"/>
    <property type="evidence" value="ECO:0007669"/>
    <property type="project" value="UniProtKB-ARBA"/>
</dbReference>
<keyword evidence="6" id="KW-0119">Carbohydrate metabolism</keyword>